<proteinExistence type="predicted"/>
<feature type="region of interest" description="Disordered" evidence="1">
    <location>
        <begin position="174"/>
        <end position="239"/>
    </location>
</feature>
<evidence type="ECO:0000313" key="2">
    <source>
        <dbReference type="EMBL" id="CAB4034160.1"/>
    </source>
</evidence>
<accession>A0A6S7JXY9</accession>
<protein>
    <submittedName>
        <fullName evidence="2">Uncharacterized protein</fullName>
    </submittedName>
</protein>
<reference evidence="2" key="1">
    <citation type="submission" date="2020-04" db="EMBL/GenBank/DDBJ databases">
        <authorList>
            <person name="Alioto T."/>
            <person name="Alioto T."/>
            <person name="Gomez Garrido J."/>
        </authorList>
    </citation>
    <scope>NUCLEOTIDE SEQUENCE</scope>
    <source>
        <strain evidence="2">A484AB</strain>
    </source>
</reference>
<comment type="caution">
    <text evidence="2">The sequence shown here is derived from an EMBL/GenBank/DDBJ whole genome shotgun (WGS) entry which is preliminary data.</text>
</comment>
<feature type="non-terminal residue" evidence="2">
    <location>
        <position position="239"/>
    </location>
</feature>
<evidence type="ECO:0000313" key="3">
    <source>
        <dbReference type="Proteomes" id="UP001152795"/>
    </source>
</evidence>
<dbReference type="OrthoDB" id="6011251at2759"/>
<feature type="compositionally biased region" description="Polar residues" evidence="1">
    <location>
        <begin position="187"/>
        <end position="202"/>
    </location>
</feature>
<dbReference type="Proteomes" id="UP001152795">
    <property type="component" value="Unassembled WGS sequence"/>
</dbReference>
<keyword evidence="3" id="KW-1185">Reference proteome</keyword>
<evidence type="ECO:0000256" key="1">
    <source>
        <dbReference type="SAM" id="MobiDB-lite"/>
    </source>
</evidence>
<sequence>THASEYLQREDMDLTSGVTAIQDLKATMTSYRSDQQFDLFLEEANSLAEKCGNEVLHGSFTFNDCNPTALQSKRRRTLPAHLADGQNILDMPNLRCNRPDGESELECFRRELYLPFLDRILRELNKRFSEKACEMMTLAATFHPRNLAEDNAPKVEKIAQFYKLSSNRYSPLCSSSSSSSTHEIETNMPSGSRDSIRTNQSQPEDKTVSTPVEHANESRESVTRSNTAKTVPKWFKLGK</sequence>
<gene>
    <name evidence="2" type="ORF">PACLA_8A004388</name>
</gene>
<dbReference type="AlphaFoldDB" id="A0A6S7JXY9"/>
<organism evidence="2 3">
    <name type="scientific">Paramuricea clavata</name>
    <name type="common">Red gorgonian</name>
    <name type="synonym">Violescent sea-whip</name>
    <dbReference type="NCBI Taxonomy" id="317549"/>
    <lineage>
        <taxon>Eukaryota</taxon>
        <taxon>Metazoa</taxon>
        <taxon>Cnidaria</taxon>
        <taxon>Anthozoa</taxon>
        <taxon>Octocorallia</taxon>
        <taxon>Malacalcyonacea</taxon>
        <taxon>Plexauridae</taxon>
        <taxon>Paramuricea</taxon>
    </lineage>
</organism>
<dbReference type="EMBL" id="CACRXK020019876">
    <property type="protein sequence ID" value="CAB4034160.1"/>
    <property type="molecule type" value="Genomic_DNA"/>
</dbReference>
<name>A0A6S7JXY9_PARCT</name>